<reference evidence="2 3" key="1">
    <citation type="journal article" date="2021" name="J. Hered.">
        <title>A chromosome-level genome assembly of the parasitoid wasp, Cotesia glomerata (Hymenoptera: Braconidae).</title>
        <authorList>
            <person name="Pinto B.J."/>
            <person name="Weis J.J."/>
            <person name="Gamble T."/>
            <person name="Ode P.J."/>
            <person name="Paul R."/>
            <person name="Zaspel J.M."/>
        </authorList>
    </citation>
    <scope>NUCLEOTIDE SEQUENCE [LARGE SCALE GENOMIC DNA]</scope>
    <source>
        <strain evidence="2">CgM1</strain>
    </source>
</reference>
<evidence type="ECO:0000313" key="3">
    <source>
        <dbReference type="Proteomes" id="UP000826195"/>
    </source>
</evidence>
<dbReference type="EMBL" id="JAHXZJ010001492">
    <property type="protein sequence ID" value="KAH0552206.1"/>
    <property type="molecule type" value="Genomic_DNA"/>
</dbReference>
<sequence length="62" mass="7103">MSSSETSAMSDNDEEGTDYIQAEAQDITNNLVAAKSSDEYNRTYQKFMDWTIEKKIKNLTED</sequence>
<feature type="region of interest" description="Disordered" evidence="1">
    <location>
        <begin position="1"/>
        <end position="20"/>
    </location>
</feature>
<name>A0AAV7IJS2_COTGL</name>
<keyword evidence="3" id="KW-1185">Reference proteome</keyword>
<evidence type="ECO:0000256" key="1">
    <source>
        <dbReference type="SAM" id="MobiDB-lite"/>
    </source>
</evidence>
<accession>A0AAV7IJS2</accession>
<comment type="caution">
    <text evidence="2">The sequence shown here is derived from an EMBL/GenBank/DDBJ whole genome shotgun (WGS) entry which is preliminary data.</text>
</comment>
<organism evidence="2 3">
    <name type="scientific">Cotesia glomerata</name>
    <name type="common">Lepidopteran parasitic wasp</name>
    <name type="synonym">Apanteles glomeratus</name>
    <dbReference type="NCBI Taxonomy" id="32391"/>
    <lineage>
        <taxon>Eukaryota</taxon>
        <taxon>Metazoa</taxon>
        <taxon>Ecdysozoa</taxon>
        <taxon>Arthropoda</taxon>
        <taxon>Hexapoda</taxon>
        <taxon>Insecta</taxon>
        <taxon>Pterygota</taxon>
        <taxon>Neoptera</taxon>
        <taxon>Endopterygota</taxon>
        <taxon>Hymenoptera</taxon>
        <taxon>Apocrita</taxon>
        <taxon>Ichneumonoidea</taxon>
        <taxon>Braconidae</taxon>
        <taxon>Microgastrinae</taxon>
        <taxon>Cotesia</taxon>
    </lineage>
</organism>
<feature type="compositionally biased region" description="Polar residues" evidence="1">
    <location>
        <begin position="1"/>
        <end position="10"/>
    </location>
</feature>
<dbReference type="AlphaFoldDB" id="A0AAV7IJS2"/>
<dbReference type="Proteomes" id="UP000826195">
    <property type="component" value="Unassembled WGS sequence"/>
</dbReference>
<proteinExistence type="predicted"/>
<feature type="non-terminal residue" evidence="2">
    <location>
        <position position="62"/>
    </location>
</feature>
<protein>
    <submittedName>
        <fullName evidence="2">Uncharacterized protein</fullName>
    </submittedName>
</protein>
<evidence type="ECO:0000313" key="2">
    <source>
        <dbReference type="EMBL" id="KAH0552206.1"/>
    </source>
</evidence>
<gene>
    <name evidence="2" type="ORF">KQX54_007177</name>
</gene>